<dbReference type="PANTHER" id="PTHR38011:SF11">
    <property type="entry name" value="2,5-DIAMINO-6-RIBOSYLAMINO-4(3H)-PYRIMIDINONE 5'-PHOSPHATE REDUCTASE"/>
    <property type="match status" value="1"/>
</dbReference>
<name>A0A0P7ZIM5_9EURY</name>
<dbReference type="GO" id="GO:0008703">
    <property type="term" value="F:5-amino-6-(5-phosphoribosylamino)uracil reductase activity"/>
    <property type="evidence" value="ECO:0007669"/>
    <property type="project" value="InterPro"/>
</dbReference>
<protein>
    <recommendedName>
        <fullName evidence="1">Bacterial bifunctional deaminase-reductase C-terminal domain-containing protein</fullName>
    </recommendedName>
</protein>
<organism evidence="2 3">
    <name type="scientific">Candidatus Methanoperedens nitratireducens</name>
    <dbReference type="NCBI Taxonomy" id="1392998"/>
    <lineage>
        <taxon>Archaea</taxon>
        <taxon>Methanobacteriati</taxon>
        <taxon>Methanobacteriota</taxon>
        <taxon>Stenosarchaea group</taxon>
        <taxon>Methanomicrobia</taxon>
        <taxon>Methanosarcinales</taxon>
        <taxon>ANME-2 cluster</taxon>
        <taxon>Candidatus Methanoperedentaceae</taxon>
        <taxon>Candidatus Methanoperedens</taxon>
    </lineage>
</organism>
<reference evidence="2 3" key="1">
    <citation type="submission" date="2015-09" db="EMBL/GenBank/DDBJ databases">
        <title>A metagenomics-based metabolic model of nitrate-dependent anaerobic oxidation of methane by Methanoperedens-like archaea.</title>
        <authorList>
            <person name="Arshad A."/>
            <person name="Speth D.R."/>
            <person name="De Graaf R.M."/>
            <person name="Op Den Camp H.J."/>
            <person name="Jetten M.S."/>
            <person name="Welte C.U."/>
        </authorList>
    </citation>
    <scope>NUCLEOTIDE SEQUENCE [LARGE SCALE GENOMIC DNA]</scope>
</reference>
<dbReference type="InterPro" id="IPR002734">
    <property type="entry name" value="RibDG_C"/>
</dbReference>
<evidence type="ECO:0000259" key="1">
    <source>
        <dbReference type="Pfam" id="PF01872"/>
    </source>
</evidence>
<dbReference type="Gene3D" id="3.40.430.10">
    <property type="entry name" value="Dihydrofolate Reductase, subunit A"/>
    <property type="match status" value="1"/>
</dbReference>
<comment type="caution">
    <text evidence="2">The sequence shown here is derived from an EMBL/GenBank/DDBJ whole genome shotgun (WGS) entry which is preliminary data.</text>
</comment>
<evidence type="ECO:0000313" key="2">
    <source>
        <dbReference type="EMBL" id="KPQ44903.1"/>
    </source>
</evidence>
<dbReference type="SUPFAM" id="SSF53597">
    <property type="entry name" value="Dihydrofolate reductase-like"/>
    <property type="match status" value="1"/>
</dbReference>
<evidence type="ECO:0000313" key="3">
    <source>
        <dbReference type="Proteomes" id="UP000050360"/>
    </source>
</evidence>
<feature type="domain" description="Bacterial bifunctional deaminase-reductase C-terminal" evidence="1">
    <location>
        <begin position="2"/>
        <end position="183"/>
    </location>
</feature>
<accession>A0A0P7ZIM5</accession>
<dbReference type="PANTHER" id="PTHR38011">
    <property type="entry name" value="DIHYDROFOLATE REDUCTASE FAMILY PROTEIN (AFU_ORTHOLOGUE AFUA_8G06820)"/>
    <property type="match status" value="1"/>
</dbReference>
<dbReference type="Pfam" id="PF01872">
    <property type="entry name" value="RibD_C"/>
    <property type="match status" value="1"/>
</dbReference>
<dbReference type="InterPro" id="IPR050765">
    <property type="entry name" value="Riboflavin_Biosynth_HTPR"/>
</dbReference>
<gene>
    <name evidence="2" type="ORF">MPEBLZ_00508</name>
</gene>
<proteinExistence type="predicted"/>
<sequence>MRKIIASKFYTLDGLMSDPEDKMEWVLGIFNDEMGKYESDLYDNADTLLLGKTTYKIFEGYWPTAASHPATSQGDIEMAHKINNITKIVFSHSMEGVEWKNSKLLREINPEEIVKMKQGKGKNILVIGSASIVQQLTNLGLIDEYHLLLHPVVLGIGKPLFKDIRQKHDLKLLEAKTFSNGVVMLRYLAPEK</sequence>
<dbReference type="AlphaFoldDB" id="A0A0P7ZIM5"/>
<dbReference type="InterPro" id="IPR024072">
    <property type="entry name" value="DHFR-like_dom_sf"/>
</dbReference>
<dbReference type="Proteomes" id="UP000050360">
    <property type="component" value="Unassembled WGS sequence"/>
</dbReference>
<dbReference type="GO" id="GO:0009231">
    <property type="term" value="P:riboflavin biosynthetic process"/>
    <property type="evidence" value="ECO:0007669"/>
    <property type="project" value="InterPro"/>
</dbReference>
<dbReference type="EMBL" id="LKCM01000045">
    <property type="protein sequence ID" value="KPQ44903.1"/>
    <property type="molecule type" value="Genomic_DNA"/>
</dbReference>